<name>A0A0M3K8K7_ANISI</name>
<evidence type="ECO:0000259" key="1">
    <source>
        <dbReference type="SMART" id="SM00587"/>
    </source>
</evidence>
<dbReference type="InterPro" id="IPR011009">
    <property type="entry name" value="Kinase-like_dom_sf"/>
</dbReference>
<dbReference type="PANTHER" id="PTHR23020">
    <property type="entry name" value="UNCHARACTERIZED NUCLEAR HORMONE RECEPTOR-RELATED"/>
    <property type="match status" value="1"/>
</dbReference>
<reference evidence="4" key="1">
    <citation type="submission" date="2017-02" db="UniProtKB">
        <authorList>
            <consortium name="WormBaseParasite"/>
        </authorList>
    </citation>
    <scope>IDENTIFICATION</scope>
</reference>
<protein>
    <submittedName>
        <fullName evidence="4">CHK domain-containing protein</fullName>
    </submittedName>
</protein>
<dbReference type="SUPFAM" id="SSF56112">
    <property type="entry name" value="Protein kinase-like (PK-like)"/>
    <property type="match status" value="1"/>
</dbReference>
<evidence type="ECO:0000313" key="4">
    <source>
        <dbReference type="WBParaSite" id="ASIM_0001729801-mRNA-1"/>
    </source>
</evidence>
<dbReference type="WBParaSite" id="ASIM_0001729801-mRNA-1">
    <property type="protein sequence ID" value="ASIM_0001729801-mRNA-1"/>
    <property type="gene ID" value="ASIM_0001729801"/>
</dbReference>
<gene>
    <name evidence="2" type="ORF">ASIM_LOCUS16705</name>
</gene>
<dbReference type="InterPro" id="IPR012877">
    <property type="entry name" value="Dhs-27"/>
</dbReference>
<evidence type="ECO:0000313" key="3">
    <source>
        <dbReference type="Proteomes" id="UP000267096"/>
    </source>
</evidence>
<proteinExistence type="predicted"/>
<accession>A0A0M3K8K7</accession>
<dbReference type="OrthoDB" id="5915577at2759"/>
<dbReference type="AlphaFoldDB" id="A0A0M3K8K7"/>
<dbReference type="InterPro" id="IPR015897">
    <property type="entry name" value="CHK_kinase-like"/>
</dbReference>
<organism evidence="4">
    <name type="scientific">Anisakis simplex</name>
    <name type="common">Herring worm</name>
    <dbReference type="NCBI Taxonomy" id="6269"/>
    <lineage>
        <taxon>Eukaryota</taxon>
        <taxon>Metazoa</taxon>
        <taxon>Ecdysozoa</taxon>
        <taxon>Nematoda</taxon>
        <taxon>Chromadorea</taxon>
        <taxon>Rhabditida</taxon>
        <taxon>Spirurina</taxon>
        <taxon>Ascaridomorpha</taxon>
        <taxon>Ascaridoidea</taxon>
        <taxon>Anisakidae</taxon>
        <taxon>Anisakis</taxon>
        <taxon>Anisakis simplex complex</taxon>
    </lineage>
</organism>
<dbReference type="PANTHER" id="PTHR23020:SF41">
    <property type="entry name" value="AMINOGLYCOSIDE PHOSPHOTRANSFERASE DOMAIN-CONTAINING PROTEIN"/>
    <property type="match status" value="1"/>
</dbReference>
<dbReference type="Gene3D" id="3.90.1200.10">
    <property type="match status" value="1"/>
</dbReference>
<dbReference type="SMART" id="SM00587">
    <property type="entry name" value="CHK"/>
    <property type="match status" value="1"/>
</dbReference>
<dbReference type="EMBL" id="UYRR01033337">
    <property type="protein sequence ID" value="VDK58505.1"/>
    <property type="molecule type" value="Genomic_DNA"/>
</dbReference>
<dbReference type="Pfam" id="PF07914">
    <property type="entry name" value="DUF1679"/>
    <property type="match status" value="2"/>
</dbReference>
<dbReference type="InterPro" id="IPR052961">
    <property type="entry name" value="Oxido-Kinase-like_Enzymes"/>
</dbReference>
<dbReference type="Proteomes" id="UP000267096">
    <property type="component" value="Unassembled WGS sequence"/>
</dbReference>
<evidence type="ECO:0000313" key="2">
    <source>
        <dbReference type="EMBL" id="VDK58505.1"/>
    </source>
</evidence>
<feature type="domain" description="CHK kinase-like" evidence="1">
    <location>
        <begin position="146"/>
        <end position="375"/>
    </location>
</feature>
<reference evidence="2 3" key="2">
    <citation type="submission" date="2018-11" db="EMBL/GenBank/DDBJ databases">
        <authorList>
            <consortium name="Pathogen Informatics"/>
        </authorList>
    </citation>
    <scope>NUCLEOTIDE SEQUENCE [LARGE SCALE GENOMIC DNA]</scope>
</reference>
<keyword evidence="3" id="KW-1185">Reference proteome</keyword>
<sequence length="457" mass="52540">MDKDLGIFGTTVTISFLQRKLRSVFHTRCSFGPNFSIQRIGCKQGFLSVTVRLQFDWQGASSDQLPSSLVLKIPSTEILAKNIRYTTLEELQEQRDRLEVILKVGHASETAFYQLARGDAHLMGVSVPSCYYAQHFRRSGSQSGLLLFDDLCDVAAVKPLYNGLSPRALRAVFEQLANLHAYSLTNWTWHVGADKILRRFYVIRRPSPPLFRKACNDSFLCEPNIKSSDFREYRNDRCLYLGLISFFLLLNFRDLYFHFASFGNGVSGPPRTRIPFRLSFQNGQLVHKELKMMSVLTHGDLWTNNILWRKVPDCCDGETFDEIVAIIDWQNAHAGNVAEDFVRLLGSSVDPDVRRGQLDHLLLFYHQCLLAKLRERNIHQIPFTVEQIKHAYERLFGQGLLIMLPSLSGHADEGNGLLGEEHVHERQQRILYRCRCLIEDFLIYKHKLQEEQNASTV</sequence>